<gene>
    <name evidence="1" type="ORF">ESV85_10165</name>
</gene>
<comment type="caution">
    <text evidence="1">The sequence shown here is derived from an EMBL/GenBank/DDBJ whole genome shotgun (WGS) entry which is preliminary data.</text>
</comment>
<reference evidence="1 2" key="1">
    <citation type="submission" date="2019-08" db="EMBL/GenBank/DDBJ databases">
        <title>Genomes sequence of Algoriphagus aquimarinus ACAM450.</title>
        <authorList>
            <person name="Bowman J.P."/>
        </authorList>
    </citation>
    <scope>NUCLEOTIDE SEQUENCE [LARGE SCALE GENOMIC DNA]</scope>
    <source>
        <strain evidence="1 2">ACAM 450</strain>
    </source>
</reference>
<accession>A0A5C7ASA5</accession>
<proteinExistence type="predicted"/>
<protein>
    <submittedName>
        <fullName evidence="1">Uncharacterized protein</fullName>
    </submittedName>
</protein>
<sequence length="134" mass="15917">MNKLFVFEIEKADKFEGIVTFRNYRGHYIYANFWGIDLEIGQEYIVEFFALEYSLEWETVFSENKSKECKFEQAENKTAYNCYGIIESINPTIVDFGDFKLSIGEFSNDQKVINDYIYWKIFRLDVSKILKCNG</sequence>
<name>A0A5C7ASA5_9BACT</name>
<dbReference type="AlphaFoldDB" id="A0A5C7ASA5"/>
<dbReference type="RefSeq" id="WP_146917186.1">
    <property type="nucleotide sequence ID" value="NZ_VORW01000005.1"/>
</dbReference>
<dbReference type="EMBL" id="VORW01000005">
    <property type="protein sequence ID" value="TXE11287.1"/>
    <property type="molecule type" value="Genomic_DNA"/>
</dbReference>
<dbReference type="OrthoDB" id="7041856at2"/>
<evidence type="ECO:0000313" key="1">
    <source>
        <dbReference type="EMBL" id="TXE11287.1"/>
    </source>
</evidence>
<organism evidence="1 2">
    <name type="scientific">Algoriphagus aquimarinus</name>
    <dbReference type="NCBI Taxonomy" id="237018"/>
    <lineage>
        <taxon>Bacteria</taxon>
        <taxon>Pseudomonadati</taxon>
        <taxon>Bacteroidota</taxon>
        <taxon>Cytophagia</taxon>
        <taxon>Cytophagales</taxon>
        <taxon>Cyclobacteriaceae</taxon>
        <taxon>Algoriphagus</taxon>
    </lineage>
</organism>
<dbReference type="Proteomes" id="UP000321935">
    <property type="component" value="Unassembled WGS sequence"/>
</dbReference>
<evidence type="ECO:0000313" key="2">
    <source>
        <dbReference type="Proteomes" id="UP000321935"/>
    </source>
</evidence>